<comment type="caution">
    <text evidence="3">The sequence shown here is derived from an EMBL/GenBank/DDBJ whole genome shotgun (WGS) entry which is preliminary data.</text>
</comment>
<keyword evidence="2" id="KW-0812">Transmembrane</keyword>
<feature type="transmembrane region" description="Helical" evidence="2">
    <location>
        <begin position="46"/>
        <end position="63"/>
    </location>
</feature>
<gene>
    <name evidence="3" type="ORF">PR048_019024</name>
</gene>
<name>A0ABQ9H2B3_9NEOP</name>
<feature type="region of interest" description="Disordered" evidence="1">
    <location>
        <begin position="305"/>
        <end position="335"/>
    </location>
</feature>
<accession>A0ABQ9H2B3</accession>
<keyword evidence="2" id="KW-1133">Transmembrane helix</keyword>
<proteinExistence type="predicted"/>
<feature type="region of interest" description="Disordered" evidence="1">
    <location>
        <begin position="391"/>
        <end position="426"/>
    </location>
</feature>
<feature type="region of interest" description="Disordered" evidence="1">
    <location>
        <begin position="605"/>
        <end position="660"/>
    </location>
</feature>
<evidence type="ECO:0000313" key="4">
    <source>
        <dbReference type="Proteomes" id="UP001159363"/>
    </source>
</evidence>
<protein>
    <submittedName>
        <fullName evidence="3">Uncharacterized protein</fullName>
    </submittedName>
</protein>
<feature type="compositionally biased region" description="Basic and acidic residues" evidence="1">
    <location>
        <begin position="1"/>
        <end position="19"/>
    </location>
</feature>
<evidence type="ECO:0000313" key="3">
    <source>
        <dbReference type="EMBL" id="KAJ8878446.1"/>
    </source>
</evidence>
<keyword evidence="2" id="KW-0472">Membrane</keyword>
<feature type="compositionally biased region" description="Polar residues" evidence="1">
    <location>
        <begin position="621"/>
        <end position="630"/>
    </location>
</feature>
<evidence type="ECO:0000256" key="1">
    <source>
        <dbReference type="SAM" id="MobiDB-lite"/>
    </source>
</evidence>
<dbReference type="Proteomes" id="UP001159363">
    <property type="component" value="Chromosome 6"/>
</dbReference>
<evidence type="ECO:0000256" key="2">
    <source>
        <dbReference type="SAM" id="Phobius"/>
    </source>
</evidence>
<sequence length="660" mass="73783">MERRRKEGVRKREIPEKTRRPTASSCTIATCQNPATRRGTRRGTRLYFNFVCAYLRVSFGYWPRVCARRHTLLGCANQNSVIPTLDVSNGLADTMNHYGAQLFTVHGNFKAKLHGFRLVQSPLYDACGVDDTMEHVIANCLKTIEIREWLKMVAERKGLYMILEMQEFATRNAKRLEEYKGDTRGLSHRARAVCYLAIRGPGAVGGNPPGPCPPSRQTRSPARRLGELLATDLAGVTAPPPPCRRSQRLERGSKNLLVISVLGGTRHLENTLGQSRRHYKYLPQPEPTVFVGAIWLKCGDRVNSGTARDISKEDGRQRRLQRVSRSVDKRPDEMTSCTKQCMVHVRFRLTRQMTAEPTSKLPTEAFDNQIMHQFSDLFAAKPGACIEQRRNAGAGQTGEPRENPSTSDIIRHDSHTRKSWVRPVRKSNPDRLDWRRASATALLVAEALAFQVRAMGRSCSLVVKVISPWLEQPFRVRYMQDASQIISNHHSACYSLSSSDQLWNRLPVTTNTCINQPTTAWTPGCIDESLKIPDCFATHYNFDYGGCPHRPLGLNTQVPLNVPTNKSLVDLKQGSSGAGVGLPIIAEMAFHSNMIQPAGHTLGAGMQEREKREHPEKTRRQAVSSSTIPTCENPRVNPPGILPGSPWWETSALTAAPRCP</sequence>
<keyword evidence="4" id="KW-1185">Reference proteome</keyword>
<organism evidence="3 4">
    <name type="scientific">Dryococelus australis</name>
    <dbReference type="NCBI Taxonomy" id="614101"/>
    <lineage>
        <taxon>Eukaryota</taxon>
        <taxon>Metazoa</taxon>
        <taxon>Ecdysozoa</taxon>
        <taxon>Arthropoda</taxon>
        <taxon>Hexapoda</taxon>
        <taxon>Insecta</taxon>
        <taxon>Pterygota</taxon>
        <taxon>Neoptera</taxon>
        <taxon>Polyneoptera</taxon>
        <taxon>Phasmatodea</taxon>
        <taxon>Verophasmatodea</taxon>
        <taxon>Anareolatae</taxon>
        <taxon>Phasmatidae</taxon>
        <taxon>Eurycanthinae</taxon>
        <taxon>Dryococelus</taxon>
    </lineage>
</organism>
<feature type="compositionally biased region" description="Basic residues" evidence="1">
    <location>
        <begin position="414"/>
        <end position="425"/>
    </location>
</feature>
<reference evidence="3 4" key="1">
    <citation type="submission" date="2023-02" db="EMBL/GenBank/DDBJ databases">
        <title>LHISI_Scaffold_Assembly.</title>
        <authorList>
            <person name="Stuart O.P."/>
            <person name="Cleave R."/>
            <person name="Magrath M.J.L."/>
            <person name="Mikheyev A.S."/>
        </authorList>
    </citation>
    <scope>NUCLEOTIDE SEQUENCE [LARGE SCALE GENOMIC DNA]</scope>
    <source>
        <strain evidence="3">Daus_M_001</strain>
        <tissue evidence="3">Leg muscle</tissue>
    </source>
</reference>
<feature type="compositionally biased region" description="Basic and acidic residues" evidence="1">
    <location>
        <begin position="607"/>
        <end position="619"/>
    </location>
</feature>
<dbReference type="EMBL" id="JARBHB010000007">
    <property type="protein sequence ID" value="KAJ8878446.1"/>
    <property type="molecule type" value="Genomic_DNA"/>
</dbReference>
<feature type="region of interest" description="Disordered" evidence="1">
    <location>
        <begin position="1"/>
        <end position="21"/>
    </location>
</feature>